<comment type="similarity">
    <text evidence="2">Belongs to the class-V pyridoxal-phosphate-dependent aminotransferase family.</text>
</comment>
<dbReference type="Proteomes" id="UP000198703">
    <property type="component" value="Unassembled WGS sequence"/>
</dbReference>
<reference evidence="7 8" key="1">
    <citation type="submission" date="2016-10" db="EMBL/GenBank/DDBJ databases">
        <authorList>
            <person name="de Groot N.N."/>
        </authorList>
    </citation>
    <scope>NUCLEOTIDE SEQUENCE [LARGE SCALE GENOMIC DNA]</scope>
    <source>
        <strain evidence="7 8">DSM 15345</strain>
    </source>
</reference>
<keyword evidence="3 5" id="KW-0663">Pyridoxal phosphate</keyword>
<dbReference type="OrthoDB" id="389074at2"/>
<dbReference type="Gene3D" id="3.90.1150.10">
    <property type="entry name" value="Aspartate Aminotransferase, domain 1"/>
    <property type="match status" value="1"/>
</dbReference>
<dbReference type="RefSeq" id="WP_093252101.1">
    <property type="nucleotide sequence ID" value="NZ_FNQM01000004.1"/>
</dbReference>
<dbReference type="InterPro" id="IPR015422">
    <property type="entry name" value="PyrdxlP-dep_Trfase_small"/>
</dbReference>
<evidence type="ECO:0000256" key="3">
    <source>
        <dbReference type="ARBA" id="ARBA00022898"/>
    </source>
</evidence>
<dbReference type="PANTHER" id="PTHR21152:SF40">
    <property type="entry name" value="ALANINE--GLYOXYLATE AMINOTRANSFERASE"/>
    <property type="match status" value="1"/>
</dbReference>
<evidence type="ECO:0000256" key="5">
    <source>
        <dbReference type="PIRSR" id="PIRSR000524-50"/>
    </source>
</evidence>
<dbReference type="GO" id="GO:0008453">
    <property type="term" value="F:alanine-glyoxylate transaminase activity"/>
    <property type="evidence" value="ECO:0007669"/>
    <property type="project" value="TreeGrafter"/>
</dbReference>
<dbReference type="EMBL" id="FNQM01000004">
    <property type="protein sequence ID" value="SEA34205.1"/>
    <property type="molecule type" value="Genomic_DNA"/>
</dbReference>
<dbReference type="InterPro" id="IPR015421">
    <property type="entry name" value="PyrdxlP-dep_Trfase_major"/>
</dbReference>
<dbReference type="STRING" id="89524.SAMN05444370_104187"/>
<dbReference type="FunFam" id="3.40.640.10:FF:000054">
    <property type="entry name" value="Serine--glyoxylate aminotransferase"/>
    <property type="match status" value="1"/>
</dbReference>
<comment type="cofactor">
    <cofactor evidence="1 5">
        <name>pyridoxal 5'-phosphate</name>
        <dbReference type="ChEBI" id="CHEBI:597326"/>
    </cofactor>
</comment>
<dbReference type="FunFam" id="3.90.1150.10:FF:000204">
    <property type="entry name" value="Hypothetical aminotransferase"/>
    <property type="match status" value="1"/>
</dbReference>
<sequence>MSRPAAAPGLLANGREFLSIPGPSVIPDRVLQAMNRPAINIYEGDIVEITQSILRDLRRVARTEARPFIYISNGHGAWEAAITNTLSRGDRVLVLESGRFAVGWGENAKALGVEVEVLHATPGAAVDPEAVEARLREDRAHAISAVMVVQVDTASSVRNDIAAIRRAIDAAGHPALYMVDVIASQGCIPYEMDAWGVDVTVGGAQKGLMTPPGLAFCWANARALAAEGAADLRTQYWSWAGRSGGEQYQNFAGTAPIHLLFALREALDMLAEEGMEAVWARHAALARAARAAVAAWSSEGPLSFHVADPAHRADSVTTVRVATEGPDAADPEALRAFCRDELGLVLGTALGPLSGKAFRIGHMGWLNAPMLMGTLGAAQAGMAACGVRFGGGALEAAAAEIAATFAGRVAVKDAANRAA</sequence>
<dbReference type="InterPro" id="IPR015424">
    <property type="entry name" value="PyrdxlP-dep_Trfase"/>
</dbReference>
<evidence type="ECO:0000313" key="7">
    <source>
        <dbReference type="EMBL" id="SEA34205.1"/>
    </source>
</evidence>
<gene>
    <name evidence="7" type="ORF">SAMN05444370_104187</name>
</gene>
<dbReference type="AlphaFoldDB" id="A0A1H4ADY3"/>
<dbReference type="InterPro" id="IPR000192">
    <property type="entry name" value="Aminotrans_V_dom"/>
</dbReference>
<name>A0A1H4ADY3_9RHOB</name>
<dbReference type="Gene3D" id="3.40.640.10">
    <property type="entry name" value="Type I PLP-dependent aspartate aminotransferase-like (Major domain)"/>
    <property type="match status" value="1"/>
</dbReference>
<evidence type="ECO:0000256" key="4">
    <source>
        <dbReference type="PIRSR" id="PIRSR000524-1"/>
    </source>
</evidence>
<keyword evidence="8" id="KW-1185">Reference proteome</keyword>
<dbReference type="PIRSF" id="PIRSF000524">
    <property type="entry name" value="SPT"/>
    <property type="match status" value="1"/>
</dbReference>
<evidence type="ECO:0000259" key="6">
    <source>
        <dbReference type="Pfam" id="PF00266"/>
    </source>
</evidence>
<dbReference type="PANTHER" id="PTHR21152">
    <property type="entry name" value="AMINOTRANSFERASE CLASS V"/>
    <property type="match status" value="1"/>
</dbReference>
<dbReference type="Pfam" id="PF00266">
    <property type="entry name" value="Aminotran_5"/>
    <property type="match status" value="1"/>
</dbReference>
<feature type="binding site" evidence="4">
    <location>
        <position position="359"/>
    </location>
    <ligand>
        <name>substrate</name>
    </ligand>
</feature>
<feature type="domain" description="Aminotransferase class V" evidence="6">
    <location>
        <begin position="56"/>
        <end position="322"/>
    </location>
</feature>
<dbReference type="GO" id="GO:0019265">
    <property type="term" value="P:glycine biosynthetic process, by transamination of glyoxylate"/>
    <property type="evidence" value="ECO:0007669"/>
    <property type="project" value="TreeGrafter"/>
</dbReference>
<proteinExistence type="inferred from homology"/>
<dbReference type="InterPro" id="IPR024169">
    <property type="entry name" value="SP_NH2Trfase/AEP_transaminase"/>
</dbReference>
<feature type="modified residue" description="N6-(pyridoxal phosphate)lysine" evidence="5">
    <location>
        <position position="206"/>
    </location>
</feature>
<dbReference type="SUPFAM" id="SSF53383">
    <property type="entry name" value="PLP-dependent transferases"/>
    <property type="match status" value="1"/>
</dbReference>
<organism evidence="7 8">
    <name type="scientific">Rubrimonas cliftonensis</name>
    <dbReference type="NCBI Taxonomy" id="89524"/>
    <lineage>
        <taxon>Bacteria</taxon>
        <taxon>Pseudomonadati</taxon>
        <taxon>Pseudomonadota</taxon>
        <taxon>Alphaproteobacteria</taxon>
        <taxon>Rhodobacterales</taxon>
        <taxon>Paracoccaceae</taxon>
        <taxon>Rubrimonas</taxon>
    </lineage>
</organism>
<keyword evidence="7" id="KW-0670">Pyruvate</keyword>
<protein>
    <submittedName>
        <fullName evidence="7">Alanine-glyoxylate transaminase / serine-glyoxylate transaminase / serine-pyruvate transaminase</fullName>
    </submittedName>
</protein>
<evidence type="ECO:0000313" key="8">
    <source>
        <dbReference type="Proteomes" id="UP000198703"/>
    </source>
</evidence>
<evidence type="ECO:0000256" key="2">
    <source>
        <dbReference type="ARBA" id="ARBA00009236"/>
    </source>
</evidence>
<accession>A0A1H4ADY3</accession>
<evidence type="ECO:0000256" key="1">
    <source>
        <dbReference type="ARBA" id="ARBA00001933"/>
    </source>
</evidence>
<dbReference type="GO" id="GO:0004760">
    <property type="term" value="F:L-serine-pyruvate transaminase activity"/>
    <property type="evidence" value="ECO:0007669"/>
    <property type="project" value="TreeGrafter"/>
</dbReference>